<keyword evidence="1" id="KW-0472">Membrane</keyword>
<evidence type="ECO:0000256" key="1">
    <source>
        <dbReference type="SAM" id="Phobius"/>
    </source>
</evidence>
<reference evidence="2 3" key="1">
    <citation type="submission" date="2023-08" db="EMBL/GenBank/DDBJ databases">
        <title>Pleionea litopenaei sp. nov., isolated from stomach of juvenile Litopenaeus vannamei.</title>
        <authorList>
            <person name="Rho A.M."/>
            <person name="Hwang C.Y."/>
        </authorList>
    </citation>
    <scope>NUCLEOTIDE SEQUENCE [LARGE SCALE GENOMIC DNA]</scope>
    <source>
        <strain evidence="2 3">HL-JVS1</strain>
    </source>
</reference>
<proteinExistence type="predicted"/>
<accession>A0AA51RUY2</accession>
<keyword evidence="1" id="KW-0812">Transmembrane</keyword>
<keyword evidence="1" id="KW-1133">Transmembrane helix</keyword>
<protein>
    <submittedName>
        <fullName evidence="2">Uncharacterized protein</fullName>
    </submittedName>
</protein>
<dbReference type="Proteomes" id="UP001239782">
    <property type="component" value="Chromosome"/>
</dbReference>
<dbReference type="KEGG" id="plei:Q9312_03245"/>
<dbReference type="EMBL" id="CP133548">
    <property type="protein sequence ID" value="WMS87944.1"/>
    <property type="molecule type" value="Genomic_DNA"/>
</dbReference>
<keyword evidence="3" id="KW-1185">Reference proteome</keyword>
<sequence>MSKLVKSLLFLILMCGSYYLIVGFLESDKNHNSKELANEMVNTLYVPEILTSSGDDNPVKLTKYEIIHQCRTDKQEFERVTKLWLASLEETTEVLSETYRLKDIVMTLKLQEKNVDVFKLPLALEHFYKPTVDIDQSDFIESISNNYNTSILVDDIILWNKITPNDILKASSYTPSDILEMLRGRRANKITFELVFPKIKDISSVLKNRHENLGGYLATMGFSDLLRLYFDHGGKALDLPWQNNSLEKLVSFYKADLDSKYQPIFEMLTAQGMEVRYTIGVDGTVEIGPEQEQTRLSLSDLSLFQQKGIHFREIQDKEEMLKSNPYNELFKRLYSHKESFFINNGVKSLNYYESCIDLVDRAEIGVKKYELNDVLRDKSNQAGESRNSLKESLALRNRLAEIEPGMVDCFDHDPHFIYLLPDRMTEKQFSQLVGWTTRIGKGESPQSIVEEALKEDLSDSQKAQLLATFLLTRGSQVSLLVNHDLMPSQEEFFDLLVSGYGSFIDISHIALLDQLGYDLNLPTKNDRSLVEIFTSQCKISNVIWLYENQFTYRFSTDRADALAIALRSNCDEKNFDKLLLILSVLKFQPEIKDYHLKRMAEIRQTNYELYNEIIKHDERLKIDDSTKPSGYYCSAFTI</sequence>
<evidence type="ECO:0000313" key="3">
    <source>
        <dbReference type="Proteomes" id="UP001239782"/>
    </source>
</evidence>
<evidence type="ECO:0000313" key="2">
    <source>
        <dbReference type="EMBL" id="WMS87944.1"/>
    </source>
</evidence>
<organism evidence="2 3">
    <name type="scientific">Pleionea litopenaei</name>
    <dbReference type="NCBI Taxonomy" id="3070815"/>
    <lineage>
        <taxon>Bacteria</taxon>
        <taxon>Pseudomonadati</taxon>
        <taxon>Pseudomonadota</taxon>
        <taxon>Gammaproteobacteria</taxon>
        <taxon>Oceanospirillales</taxon>
        <taxon>Pleioneaceae</taxon>
        <taxon>Pleionea</taxon>
    </lineage>
</organism>
<dbReference type="RefSeq" id="WP_309203112.1">
    <property type="nucleotide sequence ID" value="NZ_CP133548.1"/>
</dbReference>
<dbReference type="AlphaFoldDB" id="A0AA51RUY2"/>
<name>A0AA51RUY2_9GAMM</name>
<gene>
    <name evidence="2" type="ORF">Q9312_03245</name>
</gene>
<feature type="transmembrane region" description="Helical" evidence="1">
    <location>
        <begin position="7"/>
        <end position="25"/>
    </location>
</feature>